<keyword evidence="3" id="KW-1185">Reference proteome</keyword>
<proteinExistence type="predicted"/>
<dbReference type="Proteomes" id="UP000541185">
    <property type="component" value="Unassembled WGS sequence"/>
</dbReference>
<dbReference type="CDD" id="cd10979">
    <property type="entry name" value="CE4_PuuE_like"/>
    <property type="match status" value="1"/>
</dbReference>
<dbReference type="InterPro" id="IPR011330">
    <property type="entry name" value="Glyco_hydro/deAcase_b/a-brl"/>
</dbReference>
<name>A0A848HH05_9BURK</name>
<dbReference type="RefSeq" id="WP_169423074.1">
    <property type="nucleotide sequence ID" value="NZ_JABBFX010000008.1"/>
</dbReference>
<dbReference type="PANTHER" id="PTHR43123:SF4">
    <property type="entry name" value="POLYSACCHARIDE DEACETYLASE"/>
    <property type="match status" value="1"/>
</dbReference>
<evidence type="ECO:0000313" key="3">
    <source>
        <dbReference type="Proteomes" id="UP000541185"/>
    </source>
</evidence>
<evidence type="ECO:0000259" key="1">
    <source>
        <dbReference type="Pfam" id="PF01522"/>
    </source>
</evidence>
<evidence type="ECO:0000313" key="2">
    <source>
        <dbReference type="EMBL" id="NML48740.1"/>
    </source>
</evidence>
<dbReference type="PANTHER" id="PTHR43123">
    <property type="entry name" value="POLYSACCHARIDE DEACETYLASE-RELATED"/>
    <property type="match status" value="1"/>
</dbReference>
<dbReference type="GO" id="GO:0005975">
    <property type="term" value="P:carbohydrate metabolic process"/>
    <property type="evidence" value="ECO:0007669"/>
    <property type="project" value="InterPro"/>
</dbReference>
<protein>
    <submittedName>
        <fullName evidence="2">Polysaccharide deacetylase family protein</fullName>
    </submittedName>
</protein>
<dbReference type="EMBL" id="JABBFX010000008">
    <property type="protein sequence ID" value="NML48740.1"/>
    <property type="molecule type" value="Genomic_DNA"/>
</dbReference>
<comment type="caution">
    <text evidence="2">The sequence shown here is derived from an EMBL/GenBank/DDBJ whole genome shotgun (WGS) entry which is preliminary data.</text>
</comment>
<dbReference type="AlphaFoldDB" id="A0A848HH05"/>
<reference evidence="2 3" key="1">
    <citation type="submission" date="2020-04" db="EMBL/GenBank/DDBJ databases">
        <title>Ramlibacter sp. G-1-2-2 isolated from soil.</title>
        <authorList>
            <person name="Dahal R.H."/>
        </authorList>
    </citation>
    <scope>NUCLEOTIDE SEQUENCE [LARGE SCALE GENOMIC DNA]</scope>
    <source>
        <strain evidence="2 3">G-1-2-2</strain>
    </source>
</reference>
<sequence length="294" mass="33799">MNVAMHERVAYSAMPDRPPMQWPNGARLALWVAPNIEHYEYQPAEVRVRDPWPRMPHPDILNYGLRDYGNRVGVWRLMEVFDRFSLPCTVSLSLSVLEMYPQVAEAMLSRRWELMSHGLYNTRYHWNYSEDEERAAIAQCQEIHRRIAGSELQGWFSPAASNTLNTPDLVAEAGIAYLCDLYHDDQPTPVKVRSGSLVSLPYSMEINDSICWRRGMEGEAFAQKIRDEFDTLYAEGGRVMNIAVHPFIMGQPHRSEHLAGALEYILRHPGVWCARGAEIVECWQAQQTSHQDNP</sequence>
<accession>A0A848HH05</accession>
<dbReference type="InterPro" id="IPR002509">
    <property type="entry name" value="NODB_dom"/>
</dbReference>
<organism evidence="2 3">
    <name type="scientific">Ramlibacter agri</name>
    <dbReference type="NCBI Taxonomy" id="2728837"/>
    <lineage>
        <taxon>Bacteria</taxon>
        <taxon>Pseudomonadati</taxon>
        <taxon>Pseudomonadota</taxon>
        <taxon>Betaproteobacteria</taxon>
        <taxon>Burkholderiales</taxon>
        <taxon>Comamonadaceae</taxon>
        <taxon>Ramlibacter</taxon>
    </lineage>
</organism>
<dbReference type="Pfam" id="PF01522">
    <property type="entry name" value="Polysacc_deac_1"/>
    <property type="match status" value="1"/>
</dbReference>
<dbReference type="GO" id="GO:0016810">
    <property type="term" value="F:hydrolase activity, acting on carbon-nitrogen (but not peptide) bonds"/>
    <property type="evidence" value="ECO:0007669"/>
    <property type="project" value="InterPro"/>
</dbReference>
<dbReference type="SUPFAM" id="SSF88713">
    <property type="entry name" value="Glycoside hydrolase/deacetylase"/>
    <property type="match status" value="1"/>
</dbReference>
<dbReference type="Gene3D" id="3.20.20.370">
    <property type="entry name" value="Glycoside hydrolase/deacetylase"/>
    <property type="match status" value="1"/>
</dbReference>
<feature type="domain" description="NodB homology" evidence="1">
    <location>
        <begin position="67"/>
        <end position="177"/>
    </location>
</feature>
<gene>
    <name evidence="2" type="ORF">HHL11_33705</name>
</gene>